<dbReference type="GO" id="GO:0102682">
    <property type="term" value="F:cytokinin riboside 5'-monophosphate phosphoribohydrolase activity"/>
    <property type="evidence" value="ECO:0007669"/>
    <property type="project" value="RHEA"/>
</dbReference>
<dbReference type="InterPro" id="IPR005269">
    <property type="entry name" value="LOG"/>
</dbReference>
<proteinExistence type="inferred from homology"/>
<dbReference type="Pfam" id="PF03641">
    <property type="entry name" value="Lysine_decarbox"/>
    <property type="match status" value="1"/>
</dbReference>
<accession>A0A164J0K7</accession>
<keyword evidence="2" id="KW-0203">Cytokinin biosynthesis</keyword>
<dbReference type="GO" id="GO:0005829">
    <property type="term" value="C:cytosol"/>
    <property type="evidence" value="ECO:0007669"/>
    <property type="project" value="TreeGrafter"/>
</dbReference>
<evidence type="ECO:0000313" key="3">
    <source>
        <dbReference type="EMBL" id="KZM69924.1"/>
    </source>
</evidence>
<dbReference type="EC" id="3.2.2.n1" evidence="2"/>
<evidence type="ECO:0000313" key="4">
    <source>
        <dbReference type="Proteomes" id="UP000076512"/>
    </source>
</evidence>
<gene>
    <name evidence="3" type="ORF">AWN90_04780</name>
</gene>
<comment type="similarity">
    <text evidence="1 2">Belongs to the LOG family.</text>
</comment>
<dbReference type="EMBL" id="LWGR01000016">
    <property type="protein sequence ID" value="KZM69924.1"/>
    <property type="molecule type" value="Genomic_DNA"/>
</dbReference>
<comment type="catalytic activity">
    <reaction evidence="2">
        <text>9-ribosyl-trans-zeatin 5'-phosphate + H2O = trans-zeatin + D-ribose 5-phosphate</text>
        <dbReference type="Rhea" id="RHEA:48564"/>
        <dbReference type="ChEBI" id="CHEBI:15377"/>
        <dbReference type="ChEBI" id="CHEBI:16522"/>
        <dbReference type="ChEBI" id="CHEBI:78346"/>
        <dbReference type="ChEBI" id="CHEBI:87947"/>
        <dbReference type="EC" id="3.2.2.n1"/>
    </reaction>
</comment>
<dbReference type="SUPFAM" id="SSF102405">
    <property type="entry name" value="MCP/YpsA-like"/>
    <property type="match status" value="1"/>
</dbReference>
<evidence type="ECO:0000256" key="1">
    <source>
        <dbReference type="ARBA" id="ARBA00006763"/>
    </source>
</evidence>
<dbReference type="Gene3D" id="3.40.50.450">
    <property type="match status" value="1"/>
</dbReference>
<organism evidence="3 4">
    <name type="scientific">Nocardia terpenica</name>
    <dbReference type="NCBI Taxonomy" id="455432"/>
    <lineage>
        <taxon>Bacteria</taxon>
        <taxon>Bacillati</taxon>
        <taxon>Actinomycetota</taxon>
        <taxon>Actinomycetes</taxon>
        <taxon>Mycobacteriales</taxon>
        <taxon>Nocardiaceae</taxon>
        <taxon>Nocardia</taxon>
    </lineage>
</organism>
<dbReference type="InterPro" id="IPR031100">
    <property type="entry name" value="LOG_fam"/>
</dbReference>
<comment type="caution">
    <text evidence="3">The sequence shown here is derived from an EMBL/GenBank/DDBJ whole genome shotgun (WGS) entry which is preliminary data.</text>
</comment>
<dbReference type="PANTHER" id="PTHR31223:SF70">
    <property type="entry name" value="LOG FAMILY PROTEIN YJL055W"/>
    <property type="match status" value="1"/>
</dbReference>
<dbReference type="Proteomes" id="UP000076512">
    <property type="component" value="Unassembled WGS sequence"/>
</dbReference>
<dbReference type="AlphaFoldDB" id="A0A164J0K7"/>
<dbReference type="GO" id="GO:0009691">
    <property type="term" value="P:cytokinin biosynthetic process"/>
    <property type="evidence" value="ECO:0007669"/>
    <property type="project" value="UniProtKB-UniRule"/>
</dbReference>
<dbReference type="OrthoDB" id="9801098at2"/>
<dbReference type="STRING" id="455432.AWN90_04780"/>
<evidence type="ECO:0000256" key="2">
    <source>
        <dbReference type="RuleBase" id="RU363015"/>
    </source>
</evidence>
<comment type="catalytic activity">
    <reaction evidence="2">
        <text>N(6)-(dimethylallyl)adenosine 5'-phosphate + H2O = N(6)-dimethylallyladenine + D-ribose 5-phosphate</text>
        <dbReference type="Rhea" id="RHEA:48560"/>
        <dbReference type="ChEBI" id="CHEBI:15377"/>
        <dbReference type="ChEBI" id="CHEBI:17660"/>
        <dbReference type="ChEBI" id="CHEBI:57526"/>
        <dbReference type="ChEBI" id="CHEBI:78346"/>
        <dbReference type="EC" id="3.2.2.n1"/>
    </reaction>
</comment>
<dbReference type="NCBIfam" id="TIGR00730">
    <property type="entry name" value="Rossman fold protein, TIGR00730 family"/>
    <property type="match status" value="1"/>
</dbReference>
<keyword evidence="4" id="KW-1185">Reference proteome</keyword>
<keyword evidence="2" id="KW-0378">Hydrolase</keyword>
<protein>
    <recommendedName>
        <fullName evidence="2">Cytokinin riboside 5'-monophosphate phosphoribohydrolase</fullName>
        <ecNumber evidence="2">3.2.2.n1</ecNumber>
    </recommendedName>
</protein>
<sequence>MSMFSSATNTFTAKVGVFCGARAGVSDDHITLGHDFGLALAARGAGLVYGAGGTGVMHAVARGVFDGGSAVTGVVPHELREREKSLEVRGEIFVVKDMHARKALMYRLSDAFAVLPGGLGTLDELMEVATWNQLRFHCKPLVLVNRDGFYDPLIALLDHLVGAGFIGAEERALIQDTDDVEDALDLLGCRPRYSPEEKASNLAFSS</sequence>
<reference evidence="3 4" key="1">
    <citation type="submission" date="2016-04" db="EMBL/GenBank/DDBJ databases">
        <authorList>
            <person name="Evans L.H."/>
            <person name="Alamgir A."/>
            <person name="Owens N."/>
            <person name="Weber N.D."/>
            <person name="Virtaneva K."/>
            <person name="Barbian K."/>
            <person name="Babar A."/>
            <person name="Rosenke K."/>
        </authorList>
    </citation>
    <scope>NUCLEOTIDE SEQUENCE [LARGE SCALE GENOMIC DNA]</scope>
    <source>
        <strain evidence="3 4">IFM 0406</strain>
    </source>
</reference>
<name>A0A164J0K7_9NOCA</name>
<dbReference type="PANTHER" id="PTHR31223">
    <property type="entry name" value="LOG FAMILY PROTEIN YJL055W"/>
    <property type="match status" value="1"/>
</dbReference>